<organism evidence="1 2">
    <name type="scientific">Melia azedarach</name>
    <name type="common">Chinaberry tree</name>
    <dbReference type="NCBI Taxonomy" id="155640"/>
    <lineage>
        <taxon>Eukaryota</taxon>
        <taxon>Viridiplantae</taxon>
        <taxon>Streptophyta</taxon>
        <taxon>Embryophyta</taxon>
        <taxon>Tracheophyta</taxon>
        <taxon>Spermatophyta</taxon>
        <taxon>Magnoliopsida</taxon>
        <taxon>eudicotyledons</taxon>
        <taxon>Gunneridae</taxon>
        <taxon>Pentapetalae</taxon>
        <taxon>rosids</taxon>
        <taxon>malvids</taxon>
        <taxon>Sapindales</taxon>
        <taxon>Meliaceae</taxon>
        <taxon>Melia</taxon>
    </lineage>
</organism>
<evidence type="ECO:0000313" key="1">
    <source>
        <dbReference type="EMBL" id="KAJ4729280.1"/>
    </source>
</evidence>
<evidence type="ECO:0000313" key="2">
    <source>
        <dbReference type="Proteomes" id="UP001164539"/>
    </source>
</evidence>
<reference evidence="1 2" key="1">
    <citation type="journal article" date="2023" name="Science">
        <title>Complex scaffold remodeling in plant triterpene biosynthesis.</title>
        <authorList>
            <person name="De La Pena R."/>
            <person name="Hodgson H."/>
            <person name="Liu J.C."/>
            <person name="Stephenson M.J."/>
            <person name="Martin A.C."/>
            <person name="Owen C."/>
            <person name="Harkess A."/>
            <person name="Leebens-Mack J."/>
            <person name="Jimenez L.E."/>
            <person name="Osbourn A."/>
            <person name="Sattely E.S."/>
        </authorList>
    </citation>
    <scope>NUCLEOTIDE SEQUENCE [LARGE SCALE GENOMIC DNA]</scope>
    <source>
        <strain evidence="2">cv. JPN11</strain>
        <tissue evidence="1">Leaf</tissue>
    </source>
</reference>
<protein>
    <submittedName>
        <fullName evidence="1">Protein RST1</fullName>
    </submittedName>
</protein>
<comment type="caution">
    <text evidence="1">The sequence shown here is derived from an EMBL/GenBank/DDBJ whole genome shotgun (WGS) entry which is preliminary data.</text>
</comment>
<gene>
    <name evidence="1" type="ORF">OWV82_002087</name>
</gene>
<keyword evidence="2" id="KW-1185">Reference proteome</keyword>
<name>A0ACC1YZR6_MELAZ</name>
<sequence length="1851" mass="205055">MDAYTALLEKTRVPQPSLQKFAVISIFSKLRSAPAHLGPDSETGRNAITLCLHSSSPAVVDQSVREFCRLVLDSKLDLSSGLLELQSALEGCEERFLTLFVKALGFLVRVGFERYNGSWKFGSTESHPFVKILSSRNEVHMELVQQVLLFMMQNKRLGMEEVCEFLRPFFNFSILRMPFSNSMSSLFVKQLVPSVASLCCSFPTDALPVFKLLISCLEYFPRKNSSEHRNLDYVVEYIVDSYIVVLRHLVASRLLVTEAQMSGVELLGTVLSLCTSPHRHSGGVQPIVEQLKRVLVVQYDLSLQYRPELSSVILSLFAILLDSELEHEQLCMLKFLLFLVNWKSETEYGIGGGTCDLREELLLIFPILSLMSSPSKSVKGVATDLLGLLEKPLLKLLAAPKIEVAMKEGYPTITGPESIVFRLLKHLWFQDHNSLSGSFFLSLSSISASGIKEMDKGQGPWTSQLRELLLCIIDRKKSSKPISASQEILSTEMPLLLGVIASVLLMHPSLGSSAVDAFAAVGMMDPKLGVPLLLAILFYSNIFTRKDVICQNKLPKLLGLLPSIAAQSVMIPLVVQTILPMLQKDAKPVLYATATRLLCQTWEINDCTFGSLQGVLQPKLLTDFKSERNICISVAASIRDVCRKDPDRGVDLILSVSACIESQDPIIQAFGFQSLGHLCEADVIDFYTAWDVIAKHVLDYSLDPILAHSLCLLLRWGAMDAEAYPEASRTVLKILWEVGTTTHLDHEFQWAKARASAYEALTQYEVSHIDKNISDFKRRSLEFLFSETNQDVLRAIEGFQVKIITHEHITRRRFIKEKKVPGNKIEKLLDVFPQVIFSSEKKSNAGELPGAALLCLSFMPKDLKNQGASRGLRSVHAGYKNALVDIATSLQLSRNIYVALLSLQSWKLFMQRWIKATVLSIGAKAESVVMDRTTKAANDILKTIIQVAEDAIPRSAENIALAIGALCVVLPPSAHTIKSTASKFLLSWLFQHEHEHRQWSAAISLGLISSSLHVTDHKQKFQNISGLLEVLCGSRSILVRGACGIGLGFSCQDLLTWVQAVDNSNLDKETYKTGEMELLGRTVKALSTMICLLAPSSSDILKGFSAYFPEGTCDVSMNITSELLHENVDELEDDIWGVAGLVIGLASSVGVIYRAGAHDAVLKIKELIISQIPCVNSLVENCGSFGERSDIVLSVGSCLALPIVVAFCRRVELMDDKELDHLVHGYSELLSELLSVNKSGNFHKSLLMASCAGAGHLLASSLSEGVHSIKVDHVNCLLQLFRKCYSNPYSPIIHLGGMLGVVNAFGAGAGFFINLHPSTSSVDVGYAQKEHSYALGPLVSNPNYEQYVQEMFLVAQNSDDRQLQQYAAWAMAFLRCHLWSKEQVNTDSNIRTDVSGSKSVSQHFSEDSAVMKLGLWLTYINYSGTDTIAHIATVSTVLRCLARAPRLPTLDWGAIIRGCMRYEAQVARGLPPDSAYKGGNLREECIQFSLAHANQFDPLLTFLDELSAVARFKTLELNLQASLLFHLADLIKLFSGSRLDKLFDDMANYLSSVTSYNPDQKMFLRISCWNGLHRCLEEASLDSLEYIPSLEKCMEILFSLLPASQYVAIIGVNQKNLVEEWSAAVRCLGKARQGWLLDFLQVLRVDPVQGDVQLSEALKKIQAKAKLVRIGSLPLTELGKLKAYILNFKSLGVWDVLIEVVAALQCAEDGVKRQWLVDAVEISCVSCYPSTALQFIGLLSGSCCRYMPLLILDRFTVLNDLPVTLTSVLSEPGWETVAELFMSYLWTSTERIYNWASHLTSGQSSPSTQAIDESENDLAAVLLRAMHRACVCLKDYLPLEKQIKLSNLLVT</sequence>
<dbReference type="Proteomes" id="UP001164539">
    <property type="component" value="Chromosome 1"/>
</dbReference>
<accession>A0ACC1YZR6</accession>
<proteinExistence type="predicted"/>
<dbReference type="EMBL" id="CM051394">
    <property type="protein sequence ID" value="KAJ4729280.1"/>
    <property type="molecule type" value="Genomic_DNA"/>
</dbReference>